<dbReference type="InterPro" id="IPR036388">
    <property type="entry name" value="WH-like_DNA-bd_sf"/>
</dbReference>
<sequence length="99" mass="11093">MSTESLINLSKTLGRKSRADILVKLCMRSCRNIELSEDIDISKERVSEALTDLVASRLVIPFERGAINVEKHTIYVISPFGSEILNISDKLDSIKKKNS</sequence>
<evidence type="ECO:0000313" key="1">
    <source>
        <dbReference type="EMBL" id="SNQ61055.1"/>
    </source>
</evidence>
<evidence type="ECO:0008006" key="3">
    <source>
        <dbReference type="Google" id="ProtNLM"/>
    </source>
</evidence>
<evidence type="ECO:0000313" key="2">
    <source>
        <dbReference type="Proteomes" id="UP000218615"/>
    </source>
</evidence>
<gene>
    <name evidence="1" type="ORF">MNV_2240003</name>
</gene>
<dbReference type="Gene3D" id="1.10.10.10">
    <property type="entry name" value="Winged helix-like DNA-binding domain superfamily/Winged helix DNA-binding domain"/>
    <property type="match status" value="1"/>
</dbReference>
<dbReference type="RefSeq" id="WP_096205651.1">
    <property type="nucleotide sequence ID" value="NZ_FZMP01000140.1"/>
</dbReference>
<organism evidence="1 2">
    <name type="scientific">Candidatus Methanoperedens nitratireducens</name>
    <dbReference type="NCBI Taxonomy" id="1392998"/>
    <lineage>
        <taxon>Archaea</taxon>
        <taxon>Methanobacteriati</taxon>
        <taxon>Methanobacteriota</taxon>
        <taxon>Stenosarchaea group</taxon>
        <taxon>Methanomicrobia</taxon>
        <taxon>Methanosarcinales</taxon>
        <taxon>ANME-2 cluster</taxon>
        <taxon>Candidatus Methanoperedentaceae</taxon>
        <taxon>Candidatus Methanoperedens</taxon>
    </lineage>
</organism>
<dbReference type="Proteomes" id="UP000218615">
    <property type="component" value="Unassembled WGS sequence"/>
</dbReference>
<proteinExistence type="predicted"/>
<dbReference type="SUPFAM" id="SSF46785">
    <property type="entry name" value="Winged helix' DNA-binding domain"/>
    <property type="match status" value="1"/>
</dbReference>
<dbReference type="AlphaFoldDB" id="A0A284VP48"/>
<name>A0A284VP48_9EURY</name>
<dbReference type="InterPro" id="IPR036390">
    <property type="entry name" value="WH_DNA-bd_sf"/>
</dbReference>
<protein>
    <recommendedName>
        <fullName evidence="3">Transcriptional regulator</fullName>
    </recommendedName>
</protein>
<dbReference type="EMBL" id="FZMP01000140">
    <property type="protein sequence ID" value="SNQ61055.1"/>
    <property type="molecule type" value="Genomic_DNA"/>
</dbReference>
<reference evidence="2" key="1">
    <citation type="submission" date="2017-06" db="EMBL/GenBank/DDBJ databases">
        <authorList>
            <person name="Cremers G."/>
        </authorList>
    </citation>
    <scope>NUCLEOTIDE SEQUENCE [LARGE SCALE GENOMIC DNA]</scope>
</reference>
<keyword evidence="2" id="KW-1185">Reference proteome</keyword>
<accession>A0A284VP48</accession>